<dbReference type="InterPro" id="IPR021495">
    <property type="entry name" value="CRR42-like"/>
</dbReference>
<dbReference type="Proteomes" id="UP001177003">
    <property type="component" value="Chromosome 3"/>
</dbReference>
<dbReference type="EMBL" id="OX465079">
    <property type="protein sequence ID" value="CAI9276866.1"/>
    <property type="molecule type" value="Genomic_DNA"/>
</dbReference>
<dbReference type="PANTHER" id="PTHR36799">
    <property type="match status" value="1"/>
</dbReference>
<dbReference type="Pfam" id="PF11347">
    <property type="entry name" value="CRR42-like"/>
    <property type="match status" value="1"/>
</dbReference>
<sequence>MCSSKEPPAEIWITSKASQSLKNGSPIIIVEALKMLKTTTSMPCLKVNSGLVKADDVGSFEKDFYEAKIISLCCRKSFVEIEDFVSVGMVIHVFHCSIYGVEFGDE</sequence>
<protein>
    <submittedName>
        <fullName evidence="1">Uncharacterized protein</fullName>
    </submittedName>
</protein>
<evidence type="ECO:0000313" key="1">
    <source>
        <dbReference type="EMBL" id="CAI9276866.1"/>
    </source>
</evidence>
<dbReference type="GO" id="GO:0010258">
    <property type="term" value="P:NADH dehydrogenase complex (plastoquinone) assembly"/>
    <property type="evidence" value="ECO:0007669"/>
    <property type="project" value="InterPro"/>
</dbReference>
<keyword evidence="2" id="KW-1185">Reference proteome</keyword>
<name>A0AA36DZ43_LACSI</name>
<dbReference type="PANTHER" id="PTHR36799:SF2">
    <property type="entry name" value="PROTEIN CHLORORESPIRATORY REDUCTION 42, CHLOROPLASTIC"/>
    <property type="match status" value="1"/>
</dbReference>
<accession>A0AA36DZ43</accession>
<dbReference type="AlphaFoldDB" id="A0AA36DZ43"/>
<organism evidence="1 2">
    <name type="scientific">Lactuca saligna</name>
    <name type="common">Willowleaf lettuce</name>
    <dbReference type="NCBI Taxonomy" id="75948"/>
    <lineage>
        <taxon>Eukaryota</taxon>
        <taxon>Viridiplantae</taxon>
        <taxon>Streptophyta</taxon>
        <taxon>Embryophyta</taxon>
        <taxon>Tracheophyta</taxon>
        <taxon>Spermatophyta</taxon>
        <taxon>Magnoliopsida</taxon>
        <taxon>eudicotyledons</taxon>
        <taxon>Gunneridae</taxon>
        <taxon>Pentapetalae</taxon>
        <taxon>asterids</taxon>
        <taxon>campanulids</taxon>
        <taxon>Asterales</taxon>
        <taxon>Asteraceae</taxon>
        <taxon>Cichorioideae</taxon>
        <taxon>Cichorieae</taxon>
        <taxon>Lactucinae</taxon>
        <taxon>Lactuca</taxon>
    </lineage>
</organism>
<proteinExistence type="predicted"/>
<reference evidence="1" key="1">
    <citation type="submission" date="2023-04" db="EMBL/GenBank/DDBJ databases">
        <authorList>
            <person name="Vijverberg K."/>
            <person name="Xiong W."/>
            <person name="Schranz E."/>
        </authorList>
    </citation>
    <scope>NUCLEOTIDE SEQUENCE</scope>
</reference>
<gene>
    <name evidence="1" type="ORF">LSALG_LOCUS16826</name>
</gene>
<evidence type="ECO:0000313" key="2">
    <source>
        <dbReference type="Proteomes" id="UP001177003"/>
    </source>
</evidence>